<comment type="caution">
    <text evidence="1">The sequence shown here is derived from an EMBL/GenBank/DDBJ whole genome shotgun (WGS) entry which is preliminary data.</text>
</comment>
<dbReference type="OrthoDB" id="4216928at2759"/>
<sequence length="235" mass="26431">MPKAIRDAHACCALYLIKNRFNGSAILHSIELYVDELLRSDPTPTLQDRLSHAQALVLYHIICLLDGDIRARVSAESQLITLEESACALLPYVDFDNVASKDEILPLYPIGPARAIWHDWILHESARRAYLFSLYFIQAYGIVSGLQPPYCDSRLQLCRSLAVSTQLWNSRCAVTFAKAWNQRGFFIVTDCSFDALLRDGKAEDMDTFAKMLMSSAMGIEEAEGRFTMRGSSLRA</sequence>
<organism evidence="1 2">
    <name type="scientific">Dactylonectria macrodidyma</name>
    <dbReference type="NCBI Taxonomy" id="307937"/>
    <lineage>
        <taxon>Eukaryota</taxon>
        <taxon>Fungi</taxon>
        <taxon>Dikarya</taxon>
        <taxon>Ascomycota</taxon>
        <taxon>Pezizomycotina</taxon>
        <taxon>Sordariomycetes</taxon>
        <taxon>Hypocreomycetidae</taxon>
        <taxon>Hypocreales</taxon>
        <taxon>Nectriaceae</taxon>
        <taxon>Dactylonectria</taxon>
    </lineage>
</organism>
<proteinExistence type="predicted"/>
<gene>
    <name evidence="1" type="ORF">EDB81DRAFT_894966</name>
</gene>
<dbReference type="Proteomes" id="UP000738349">
    <property type="component" value="Unassembled WGS sequence"/>
</dbReference>
<keyword evidence="2" id="KW-1185">Reference proteome</keyword>
<accession>A0A9P9CZK2</accession>
<dbReference type="AlphaFoldDB" id="A0A9P9CZK2"/>
<protein>
    <submittedName>
        <fullName evidence="1">Uncharacterized protein</fullName>
    </submittedName>
</protein>
<evidence type="ECO:0000313" key="1">
    <source>
        <dbReference type="EMBL" id="KAH7109956.1"/>
    </source>
</evidence>
<reference evidence="1" key="1">
    <citation type="journal article" date="2021" name="Nat. Commun.">
        <title>Genetic determinants of endophytism in the Arabidopsis root mycobiome.</title>
        <authorList>
            <person name="Mesny F."/>
            <person name="Miyauchi S."/>
            <person name="Thiergart T."/>
            <person name="Pickel B."/>
            <person name="Atanasova L."/>
            <person name="Karlsson M."/>
            <person name="Huettel B."/>
            <person name="Barry K.W."/>
            <person name="Haridas S."/>
            <person name="Chen C."/>
            <person name="Bauer D."/>
            <person name="Andreopoulos W."/>
            <person name="Pangilinan J."/>
            <person name="LaButti K."/>
            <person name="Riley R."/>
            <person name="Lipzen A."/>
            <person name="Clum A."/>
            <person name="Drula E."/>
            <person name="Henrissat B."/>
            <person name="Kohler A."/>
            <person name="Grigoriev I.V."/>
            <person name="Martin F.M."/>
            <person name="Hacquard S."/>
        </authorList>
    </citation>
    <scope>NUCLEOTIDE SEQUENCE</scope>
    <source>
        <strain evidence="1">MPI-CAGE-AT-0147</strain>
    </source>
</reference>
<name>A0A9P9CZK2_9HYPO</name>
<dbReference type="EMBL" id="JAGMUV010000048">
    <property type="protein sequence ID" value="KAH7109956.1"/>
    <property type="molecule type" value="Genomic_DNA"/>
</dbReference>
<evidence type="ECO:0000313" key="2">
    <source>
        <dbReference type="Proteomes" id="UP000738349"/>
    </source>
</evidence>